<accession>A0A330GWQ2</accession>
<evidence type="ECO:0000256" key="1">
    <source>
        <dbReference type="SAM" id="MobiDB-lite"/>
    </source>
</evidence>
<sequence length="79" mass="9426">MMLLKGNKMTKDYQASRGSQDARRHKFDHATRDQWLDRDAALEAKWRASSMTREEFIRHNEELIDRAIAAKPDRDREDH</sequence>
<dbReference type="EMBL" id="QMBQ01000003">
    <property type="protein sequence ID" value="RAZ77000.1"/>
    <property type="molecule type" value="Genomic_DNA"/>
</dbReference>
<gene>
    <name evidence="2" type="ORF">DPM35_10785</name>
</gene>
<evidence type="ECO:0000313" key="2">
    <source>
        <dbReference type="EMBL" id="RAZ77000.1"/>
    </source>
</evidence>
<name>A0A330GWQ2_9HYPH</name>
<dbReference type="Proteomes" id="UP000251956">
    <property type="component" value="Unassembled WGS sequence"/>
</dbReference>
<evidence type="ECO:0000313" key="3">
    <source>
        <dbReference type="Proteomes" id="UP000251956"/>
    </source>
</evidence>
<dbReference type="AlphaFoldDB" id="A0A330GWQ2"/>
<comment type="caution">
    <text evidence="2">The sequence shown here is derived from an EMBL/GenBank/DDBJ whole genome shotgun (WGS) entry which is preliminary data.</text>
</comment>
<keyword evidence="3" id="KW-1185">Reference proteome</keyword>
<feature type="region of interest" description="Disordered" evidence="1">
    <location>
        <begin position="1"/>
        <end position="29"/>
    </location>
</feature>
<protein>
    <submittedName>
        <fullName evidence="2">Uncharacterized protein</fullName>
    </submittedName>
</protein>
<reference evidence="3" key="1">
    <citation type="submission" date="2018-06" db="EMBL/GenBank/DDBJ databases">
        <authorList>
            <person name="Helene L.C."/>
            <person name="Dall'Agnol R."/>
            <person name="Delamuta J.R."/>
            <person name="Hungria M."/>
        </authorList>
    </citation>
    <scope>NUCLEOTIDE SEQUENCE [LARGE SCALE GENOMIC DNA]</scope>
    <source>
        <strain evidence="3">CNPSo 3140</strain>
    </source>
</reference>
<proteinExistence type="predicted"/>
<organism evidence="2 3">
    <name type="scientific">Mesorhizobium atlanticum</name>
    <dbReference type="NCBI Taxonomy" id="2233532"/>
    <lineage>
        <taxon>Bacteria</taxon>
        <taxon>Pseudomonadati</taxon>
        <taxon>Pseudomonadota</taxon>
        <taxon>Alphaproteobacteria</taxon>
        <taxon>Hyphomicrobiales</taxon>
        <taxon>Phyllobacteriaceae</taxon>
        <taxon>Mesorhizobium</taxon>
    </lineage>
</organism>
<reference evidence="2 3" key="2">
    <citation type="submission" date="2018-07" db="EMBL/GenBank/DDBJ databases">
        <title>Diversity of Mesorhizobium strains in Brazil.</title>
        <authorList>
            <person name="Helene L.C.F."/>
            <person name="Dall'Agnol R."/>
            <person name="Delamuta J.R.M."/>
            <person name="Hungria M."/>
        </authorList>
    </citation>
    <scope>NUCLEOTIDE SEQUENCE [LARGE SCALE GENOMIC DNA]</scope>
    <source>
        <strain evidence="2 3">CNPSo 3140</strain>
    </source>
</reference>